<dbReference type="PRINTS" id="PR00080">
    <property type="entry name" value="SDRFAMILY"/>
</dbReference>
<keyword evidence="13" id="KW-0732">Signal</keyword>
<evidence type="ECO:0000256" key="4">
    <source>
        <dbReference type="ARBA" id="ARBA00022857"/>
    </source>
</evidence>
<comment type="similarity">
    <text evidence="2 12">Belongs to the short-chain dehydrogenases/reductases (SDR) family.</text>
</comment>
<dbReference type="PRINTS" id="PR00081">
    <property type="entry name" value="GDHRDH"/>
</dbReference>
<dbReference type="AlphaFoldDB" id="B7Q8R5"/>
<dbReference type="VEuPathDB" id="VectorBase:ISCP_000705"/>
<comment type="function">
    <text evidence="9">Catalyzes the reduction of all-trans-retinal to all-trans-retinol in the presence of NADPH.</text>
</comment>
<dbReference type="InParanoid" id="B7Q8R5"/>
<dbReference type="GO" id="GO:0005811">
    <property type="term" value="C:lipid droplet"/>
    <property type="evidence" value="ECO:0000318"/>
    <property type="project" value="GO_Central"/>
</dbReference>
<proteinExistence type="evidence at protein level"/>
<evidence type="ECO:0000256" key="9">
    <source>
        <dbReference type="ARBA" id="ARBA00059620"/>
    </source>
</evidence>
<evidence type="ECO:0000256" key="12">
    <source>
        <dbReference type="RuleBase" id="RU000363"/>
    </source>
</evidence>
<comment type="subcellular location">
    <subcellularLocation>
        <location evidence="1">Membrane</location>
        <topology evidence="1">Multi-pass membrane protein</topology>
    </subcellularLocation>
</comment>
<name>B7Q8R5_IXOSC</name>
<dbReference type="VEuPathDB" id="VectorBase:ISCI010634"/>
<keyword evidence="4" id="KW-0521">NADP</keyword>
<dbReference type="HOGENOM" id="CLU_010194_2_5_1"/>
<keyword evidence="18" id="KW-1267">Proteomics identification</keyword>
<keyword evidence="6 15" id="KW-0560">Oxidoreductase</keyword>
<dbReference type="PANTHER" id="PTHR24322:SF736">
    <property type="entry name" value="RETINOL DEHYDROGENASE 10"/>
    <property type="match status" value="1"/>
</dbReference>
<evidence type="ECO:0000256" key="8">
    <source>
        <dbReference type="ARBA" id="ARBA00023136"/>
    </source>
</evidence>
<dbReference type="EMBL" id="ABJB010680391">
    <property type="status" value="NOT_ANNOTATED_CDS"/>
    <property type="molecule type" value="Genomic_DNA"/>
</dbReference>
<organism>
    <name type="scientific">Ixodes scapularis</name>
    <name type="common">Black-legged tick</name>
    <name type="synonym">Deer tick</name>
    <dbReference type="NCBI Taxonomy" id="6945"/>
    <lineage>
        <taxon>Eukaryota</taxon>
        <taxon>Metazoa</taxon>
        <taxon>Ecdysozoa</taxon>
        <taxon>Arthropoda</taxon>
        <taxon>Chelicerata</taxon>
        <taxon>Arachnida</taxon>
        <taxon>Acari</taxon>
        <taxon>Parasitiformes</taxon>
        <taxon>Ixodida</taxon>
        <taxon>Ixodoidea</taxon>
        <taxon>Ixodidae</taxon>
        <taxon>Ixodinae</taxon>
        <taxon>Ixodes</taxon>
    </lineage>
</organism>
<reference evidence="16" key="2">
    <citation type="submission" date="2020-05" db="UniProtKB">
        <authorList>
            <consortium name="EnsemblMetazoa"/>
        </authorList>
    </citation>
    <scope>IDENTIFICATION</scope>
    <source>
        <strain evidence="16">wikel</strain>
    </source>
</reference>
<evidence type="ECO:0000256" key="7">
    <source>
        <dbReference type="ARBA" id="ARBA00023098"/>
    </source>
</evidence>
<dbReference type="EMBL" id="ABJB010092034">
    <property type="status" value="NOT_ANNOTATED_CDS"/>
    <property type="molecule type" value="Genomic_DNA"/>
</dbReference>
<dbReference type="VEuPathDB" id="VectorBase:ISCW021805"/>
<protein>
    <recommendedName>
        <fullName evidence="10">Short-chain dehydrogenase/reductase 3</fullName>
    </recommendedName>
    <alternativeName>
        <fullName evidence="11">Retinal short-chain dehydrogenase/reductase 1</fullName>
    </alternativeName>
</protein>
<dbReference type="Proteomes" id="UP000001555">
    <property type="component" value="Unassembled WGS sequence"/>
</dbReference>
<evidence type="ECO:0000256" key="5">
    <source>
        <dbReference type="ARBA" id="ARBA00022989"/>
    </source>
</evidence>
<accession>B7Q8R5</accession>
<evidence type="ECO:0000313" key="17">
    <source>
        <dbReference type="Proteomes" id="UP000001555"/>
    </source>
</evidence>
<dbReference type="InterPro" id="IPR057326">
    <property type="entry name" value="KR_dom"/>
</dbReference>
<dbReference type="PaxDb" id="6945-B7Q8R5"/>
<evidence type="ECO:0000256" key="3">
    <source>
        <dbReference type="ARBA" id="ARBA00022692"/>
    </source>
</evidence>
<keyword evidence="3" id="KW-0812">Transmembrane</keyword>
<dbReference type="SUPFAM" id="SSF51735">
    <property type="entry name" value="NAD(P)-binding Rossmann-fold domains"/>
    <property type="match status" value="1"/>
</dbReference>
<keyword evidence="17" id="KW-1185">Reference proteome</keyword>
<dbReference type="GO" id="GO:0016616">
    <property type="term" value="F:oxidoreductase activity, acting on the CH-OH group of donors, NAD or NADP as acceptor"/>
    <property type="evidence" value="ECO:0000318"/>
    <property type="project" value="GO_Central"/>
</dbReference>
<gene>
    <name evidence="15" type="ORF">IscW_ISCW021805</name>
</gene>
<evidence type="ECO:0000313" key="15">
    <source>
        <dbReference type="EMBL" id="EEC15237.1"/>
    </source>
</evidence>
<evidence type="ECO:0000256" key="2">
    <source>
        <dbReference type="ARBA" id="ARBA00006484"/>
    </source>
</evidence>
<dbReference type="GO" id="GO:0016020">
    <property type="term" value="C:membrane"/>
    <property type="evidence" value="ECO:0007669"/>
    <property type="project" value="UniProtKB-SubCell"/>
</dbReference>
<dbReference type="EMBL" id="DS885859">
    <property type="protein sequence ID" value="EEC15237.1"/>
    <property type="molecule type" value="Genomic_DNA"/>
</dbReference>
<dbReference type="GO" id="GO:0052650">
    <property type="term" value="F:all-trans-retinol dehydrogenase (NADP+) activity"/>
    <property type="evidence" value="ECO:0007669"/>
    <property type="project" value="UniProtKB-ARBA"/>
</dbReference>
<dbReference type="EnsemblMetazoa" id="ISCW021805-RA">
    <property type="protein sequence ID" value="ISCW021805-PA"/>
    <property type="gene ID" value="ISCW021805"/>
</dbReference>
<evidence type="ECO:0007829" key="18">
    <source>
        <dbReference type="PeptideAtlas" id="B7Q8R5"/>
    </source>
</evidence>
<feature type="signal peptide" evidence="13">
    <location>
        <begin position="1"/>
        <end position="19"/>
    </location>
</feature>
<evidence type="ECO:0000256" key="11">
    <source>
        <dbReference type="ARBA" id="ARBA00082544"/>
    </source>
</evidence>
<feature type="domain" description="Ketoreductase" evidence="14">
    <location>
        <begin position="52"/>
        <end position="233"/>
    </location>
</feature>
<dbReference type="Gene3D" id="3.40.50.720">
    <property type="entry name" value="NAD(P)-binding Rossmann-like Domain"/>
    <property type="match status" value="1"/>
</dbReference>
<evidence type="ECO:0000256" key="6">
    <source>
        <dbReference type="ARBA" id="ARBA00023002"/>
    </source>
</evidence>
<evidence type="ECO:0000313" key="16">
    <source>
        <dbReference type="EnsemblMetazoa" id="ISCW021805-PA"/>
    </source>
</evidence>
<dbReference type="OrthoDB" id="5840532at2759"/>
<reference evidence="15 17" key="1">
    <citation type="submission" date="2008-03" db="EMBL/GenBank/DDBJ databases">
        <title>Annotation of Ixodes scapularis.</title>
        <authorList>
            <consortium name="Ixodes scapularis Genome Project Consortium"/>
            <person name="Caler E."/>
            <person name="Hannick L.I."/>
            <person name="Bidwell S."/>
            <person name="Joardar V."/>
            <person name="Thiagarajan M."/>
            <person name="Amedeo P."/>
            <person name="Galinsky K.J."/>
            <person name="Schobel S."/>
            <person name="Inman J."/>
            <person name="Hostetler J."/>
            <person name="Miller J."/>
            <person name="Hammond M."/>
            <person name="Megy K."/>
            <person name="Lawson D."/>
            <person name="Kodira C."/>
            <person name="Sutton G."/>
            <person name="Meyer J."/>
            <person name="Hill C.A."/>
            <person name="Birren B."/>
            <person name="Nene V."/>
            <person name="Collins F."/>
            <person name="Alarcon-Chaidez F."/>
            <person name="Wikel S."/>
            <person name="Strausberg R."/>
        </authorList>
    </citation>
    <scope>NUCLEOTIDE SEQUENCE [LARGE SCALE GENOMIC DNA]</scope>
    <source>
        <strain evidence="17">Wikel</strain>
        <strain evidence="15">Wikel colony</strain>
    </source>
</reference>
<dbReference type="EMBL" id="ABJB010769952">
    <property type="status" value="NOT_ANNOTATED_CDS"/>
    <property type="molecule type" value="Genomic_DNA"/>
</dbReference>
<dbReference type="EMBL" id="ABJB010688253">
    <property type="status" value="NOT_ANNOTATED_CDS"/>
    <property type="molecule type" value="Genomic_DNA"/>
</dbReference>
<dbReference type="CDD" id="cd05339">
    <property type="entry name" value="17beta-HSDXI-like_SDR_c"/>
    <property type="match status" value="1"/>
</dbReference>
<keyword evidence="5" id="KW-1133">Transmembrane helix</keyword>
<dbReference type="InterPro" id="IPR036291">
    <property type="entry name" value="NAD(P)-bd_dom_sf"/>
</dbReference>
<evidence type="ECO:0000256" key="13">
    <source>
        <dbReference type="SAM" id="SignalP"/>
    </source>
</evidence>
<dbReference type="InterPro" id="IPR002347">
    <property type="entry name" value="SDR_fam"/>
</dbReference>
<keyword evidence="7" id="KW-0443">Lipid metabolism</keyword>
<dbReference type="STRING" id="6945.B7Q8R5"/>
<evidence type="ECO:0000256" key="10">
    <source>
        <dbReference type="ARBA" id="ARBA00068717"/>
    </source>
</evidence>
<keyword evidence="8" id="KW-0472">Membrane</keyword>
<feature type="chain" id="PRO_5010826756" description="Short-chain dehydrogenase/reductase 3" evidence="13">
    <location>
        <begin position="20"/>
        <end position="364"/>
    </location>
</feature>
<sequence length="364" mass="40004">MPSLLSAMLLRLFNWFLFAAELARLVTRLAYTLAECAFRLLVPKQKKNVANSVVVVTGAARGLGREIARIFAELGAKVVLLDIDQARNNETAKSIRSDGGKGFSFTCDVTDEDQVKKVAQKIGRLIGEVDILVNNAGIAQSMPILNMNPNQIRRTMEVNTLSHFWTIQEFLPKMLERRKGHIVAVSSMAGLIGAANYTEYCASKFAIMGLMLSLERELAQSDEGRNIRLSTVCPAILSKGFECTGLPFLSTWFPSIFPSMDVQVAAQEVVTRILREEDVIILPASFSLMHRLSLLLPHKVGRLVQEYLDYMVFFIRSGLSKSGTPGVGLQCPRSPPLVSEGTAPQSRNWSCVVSAGSSLQAPEP</sequence>
<evidence type="ECO:0000259" key="14">
    <source>
        <dbReference type="SMART" id="SM00822"/>
    </source>
</evidence>
<evidence type="ECO:0000256" key="1">
    <source>
        <dbReference type="ARBA" id="ARBA00004141"/>
    </source>
</evidence>
<dbReference type="Pfam" id="PF00106">
    <property type="entry name" value="adh_short"/>
    <property type="match status" value="1"/>
</dbReference>
<dbReference type="FunFam" id="3.40.50.720:FF:000131">
    <property type="entry name" value="Short-chain dehydrogenase/reductase 3"/>
    <property type="match status" value="1"/>
</dbReference>
<dbReference type="SMART" id="SM00822">
    <property type="entry name" value="PKS_KR"/>
    <property type="match status" value="1"/>
</dbReference>
<dbReference type="PANTHER" id="PTHR24322">
    <property type="entry name" value="PKSB"/>
    <property type="match status" value="1"/>
</dbReference>